<dbReference type="SUPFAM" id="SSF53383">
    <property type="entry name" value="PLP-dependent transferases"/>
    <property type="match status" value="1"/>
</dbReference>
<evidence type="ECO:0000256" key="1">
    <source>
        <dbReference type="ARBA" id="ARBA00001933"/>
    </source>
</evidence>
<sequence length="418" mass="45703">MSTPANVTDQSPAPSLFEAPIYMDYSATTPVDMRVVEKMVPFLSVNFGNPASRSHSYGWSAEAAVETAREHVAALLGADPREIVWTSGATEGNNLAIKGAAHFYSAKGKHLITVKTEHKAVLDTMRDLERQGFEVTYLDVREDGLITVDMVRNALRPDTILVSVMMVNNEIGVIQPIAEIGELCRERGILLHCDAVQAAGKIHIDLKTLKVDLMTVTAHKLYGPKGIGALYVRRKPRVRIEAQIHGGGHERGMRSGTLPTHQIVGMGEAFRLAMLELDEEAARVGALRDRLLTGLQQMDEVYVNGSMTRRVPHNLNVSFNFVEGESLIMGIKGVAVSSGSACTSASLEPSFVLRALGRSDELAHSSIRFTLGRFSTEAEVDSVIEQVRGTVGKLRAMSPLWDMYQEGVDLNSIQWAAH</sequence>
<dbReference type="InterPro" id="IPR020578">
    <property type="entry name" value="Aminotrans_V_PyrdxlP_BS"/>
</dbReference>
<dbReference type="HAMAP" id="MF_00331">
    <property type="entry name" value="Cys_desulf_IscS"/>
    <property type="match status" value="1"/>
</dbReference>
<dbReference type="EC" id="2.8.1.7" evidence="4 13"/>
<keyword evidence="17" id="KW-1185">Reference proteome</keyword>
<feature type="active site" description="Cysteine persulfide intermediate" evidence="13">
    <location>
        <position position="342"/>
    </location>
</feature>
<feature type="domain" description="Aminotransferase class V" evidence="15">
    <location>
        <begin position="21"/>
        <end position="382"/>
    </location>
</feature>
<feature type="binding site" evidence="13">
    <location>
        <begin position="89"/>
        <end position="90"/>
    </location>
    <ligand>
        <name>pyridoxal 5'-phosphate</name>
        <dbReference type="ChEBI" id="CHEBI:597326"/>
    </ligand>
</feature>
<dbReference type="GO" id="GO:0031071">
    <property type="term" value="F:cysteine desulfurase activity"/>
    <property type="evidence" value="ECO:0007669"/>
    <property type="project" value="UniProtKB-UniRule"/>
</dbReference>
<comment type="subunit">
    <text evidence="13">Homodimer. Forms a heterotetramer with IscU, interacts with other sulfur acceptors.</text>
</comment>
<dbReference type="OrthoDB" id="9808002at2"/>
<evidence type="ECO:0000313" key="17">
    <source>
        <dbReference type="Proteomes" id="UP000406256"/>
    </source>
</evidence>
<comment type="subcellular location">
    <subcellularLocation>
        <location evidence="13">Cytoplasm</location>
    </subcellularLocation>
</comment>
<evidence type="ECO:0000256" key="6">
    <source>
        <dbReference type="ARBA" id="ARBA00022714"/>
    </source>
</evidence>
<dbReference type="InterPro" id="IPR015421">
    <property type="entry name" value="PyrdxlP-dep_Trfase_major"/>
</dbReference>
<proteinExistence type="inferred from homology"/>
<dbReference type="Proteomes" id="UP000406256">
    <property type="component" value="Unassembled WGS sequence"/>
</dbReference>
<keyword evidence="5 13" id="KW-0808">Transferase</keyword>
<dbReference type="FunFam" id="3.40.640.10:FF:000003">
    <property type="entry name" value="Cysteine desulfurase IscS"/>
    <property type="match status" value="1"/>
</dbReference>
<dbReference type="Gene3D" id="3.90.1150.10">
    <property type="entry name" value="Aspartate Aminotransferase, domain 1"/>
    <property type="match status" value="1"/>
</dbReference>
<dbReference type="InterPro" id="IPR015422">
    <property type="entry name" value="PyrdxlP-dep_Trfase_small"/>
</dbReference>
<feature type="modified residue" description="N6-(pyridoxal phosphate)lysine" evidence="13">
    <location>
        <position position="220"/>
    </location>
</feature>
<dbReference type="PIRSF" id="PIRSF005572">
    <property type="entry name" value="NifS"/>
    <property type="match status" value="1"/>
</dbReference>
<dbReference type="GO" id="GO:0046872">
    <property type="term" value="F:metal ion binding"/>
    <property type="evidence" value="ECO:0007669"/>
    <property type="project" value="UniProtKB-KW"/>
</dbReference>
<name>A0A5E4Z1V0_9BURK</name>
<gene>
    <name evidence="13" type="primary">iscS</name>
    <name evidence="16" type="ORF">PAN31108_04985</name>
</gene>
<evidence type="ECO:0000256" key="10">
    <source>
        <dbReference type="ARBA" id="ARBA00023014"/>
    </source>
</evidence>
<keyword evidence="6 13" id="KW-0001">2Fe-2S</keyword>
<keyword evidence="7 13" id="KW-0479">Metal-binding</keyword>
<dbReference type="GO" id="GO:0030170">
    <property type="term" value="F:pyridoxal phosphate binding"/>
    <property type="evidence" value="ECO:0007669"/>
    <property type="project" value="UniProtKB-UniRule"/>
</dbReference>
<comment type="pathway">
    <text evidence="2 13">Cofactor biosynthesis; iron-sulfur cluster biosynthesis.</text>
</comment>
<dbReference type="PANTHER" id="PTHR11601:SF34">
    <property type="entry name" value="CYSTEINE DESULFURASE"/>
    <property type="match status" value="1"/>
</dbReference>
<organism evidence="16 17">
    <name type="scientific">Pandoraea anhela</name>
    <dbReference type="NCBI Taxonomy" id="2508295"/>
    <lineage>
        <taxon>Bacteria</taxon>
        <taxon>Pseudomonadati</taxon>
        <taxon>Pseudomonadota</taxon>
        <taxon>Betaproteobacteria</taxon>
        <taxon>Burkholderiales</taxon>
        <taxon>Burkholderiaceae</taxon>
        <taxon>Pandoraea</taxon>
    </lineage>
</organism>
<dbReference type="Gene3D" id="3.40.640.10">
    <property type="entry name" value="Type I PLP-dependent aspartate aminotransferase-like (Major domain)"/>
    <property type="match status" value="1"/>
</dbReference>
<accession>A0A5E4Z1V0</accession>
<dbReference type="UniPathway" id="UPA00266"/>
<dbReference type="PANTHER" id="PTHR11601">
    <property type="entry name" value="CYSTEINE DESULFURYLASE FAMILY MEMBER"/>
    <property type="match status" value="1"/>
</dbReference>
<dbReference type="InterPro" id="IPR010240">
    <property type="entry name" value="Cys_deSase_IscS"/>
</dbReference>
<dbReference type="EMBL" id="CABPSB010000030">
    <property type="protein sequence ID" value="VVE55124.1"/>
    <property type="molecule type" value="Genomic_DNA"/>
</dbReference>
<evidence type="ECO:0000256" key="2">
    <source>
        <dbReference type="ARBA" id="ARBA00005151"/>
    </source>
</evidence>
<dbReference type="InterPro" id="IPR016454">
    <property type="entry name" value="Cysteine_dSase"/>
</dbReference>
<keyword evidence="13" id="KW-0963">Cytoplasm</keyword>
<feature type="binding site" evidence="13">
    <location>
        <position position="257"/>
    </location>
    <ligand>
        <name>pyridoxal 5'-phosphate</name>
        <dbReference type="ChEBI" id="CHEBI:597326"/>
    </ligand>
</feature>
<dbReference type="NCBIfam" id="TIGR02006">
    <property type="entry name" value="IscS"/>
    <property type="match status" value="1"/>
</dbReference>
<feature type="binding site" evidence="13">
    <location>
        <position position="197"/>
    </location>
    <ligand>
        <name>pyridoxal 5'-phosphate</name>
        <dbReference type="ChEBI" id="CHEBI:597326"/>
    </ligand>
</feature>
<evidence type="ECO:0000256" key="4">
    <source>
        <dbReference type="ARBA" id="ARBA00012239"/>
    </source>
</evidence>
<comment type="catalytic activity">
    <reaction evidence="11 13">
        <text>(sulfur carrier)-H + L-cysteine = (sulfur carrier)-SH + L-alanine</text>
        <dbReference type="Rhea" id="RHEA:43892"/>
        <dbReference type="Rhea" id="RHEA-COMP:14737"/>
        <dbReference type="Rhea" id="RHEA-COMP:14739"/>
        <dbReference type="ChEBI" id="CHEBI:29917"/>
        <dbReference type="ChEBI" id="CHEBI:35235"/>
        <dbReference type="ChEBI" id="CHEBI:57972"/>
        <dbReference type="ChEBI" id="CHEBI:64428"/>
        <dbReference type="EC" id="2.8.1.7"/>
    </reaction>
</comment>
<keyword evidence="8 13" id="KW-0663">Pyridoxal phosphate</keyword>
<dbReference type="GO" id="GO:0044571">
    <property type="term" value="P:[2Fe-2S] cluster assembly"/>
    <property type="evidence" value="ECO:0007669"/>
    <property type="project" value="UniProtKB-UniRule"/>
</dbReference>
<reference evidence="16 17" key="1">
    <citation type="submission" date="2019-08" db="EMBL/GenBank/DDBJ databases">
        <authorList>
            <person name="Peeters C."/>
        </authorList>
    </citation>
    <scope>NUCLEOTIDE SEQUENCE [LARGE SCALE GENOMIC DNA]</scope>
    <source>
        <strain evidence="16 17">LMG 31108</strain>
    </source>
</reference>
<comment type="similarity">
    <text evidence="3 13">Belongs to the class-V pyridoxal-phosphate-dependent aminotransferase family. NifS/IscS subfamily.</text>
</comment>
<dbReference type="FunFam" id="3.90.1150.10:FF:000002">
    <property type="entry name" value="Cysteine desulfurase IscS"/>
    <property type="match status" value="1"/>
</dbReference>
<evidence type="ECO:0000256" key="12">
    <source>
        <dbReference type="ARBA" id="ARBA00072125"/>
    </source>
</evidence>
<dbReference type="Pfam" id="PF00266">
    <property type="entry name" value="Aminotran_5"/>
    <property type="match status" value="1"/>
</dbReference>
<comment type="cofactor">
    <cofactor evidence="1 13 14">
        <name>pyridoxal 5'-phosphate</name>
        <dbReference type="ChEBI" id="CHEBI:597326"/>
    </cofactor>
</comment>
<evidence type="ECO:0000259" key="15">
    <source>
        <dbReference type="Pfam" id="PF00266"/>
    </source>
</evidence>
<feature type="binding site" description="via persulfide group" evidence="13">
    <location>
        <position position="342"/>
    </location>
    <ligand>
        <name>[2Fe-2S] cluster</name>
        <dbReference type="ChEBI" id="CHEBI:190135"/>
        <note>ligand shared with IscU</note>
    </ligand>
</feature>
<dbReference type="PROSITE" id="PS00595">
    <property type="entry name" value="AA_TRANSFER_CLASS_5"/>
    <property type="match status" value="1"/>
</dbReference>
<dbReference type="NCBIfam" id="NF010611">
    <property type="entry name" value="PRK14012.1"/>
    <property type="match status" value="1"/>
</dbReference>
<dbReference type="AlphaFoldDB" id="A0A5E4Z1V0"/>
<dbReference type="GO" id="GO:1990221">
    <property type="term" value="C:L-cysteine desulfurase complex"/>
    <property type="evidence" value="ECO:0007669"/>
    <property type="project" value="UniProtKB-ARBA"/>
</dbReference>
<keyword evidence="9 13" id="KW-0408">Iron</keyword>
<feature type="binding site" evidence="13">
    <location>
        <position position="169"/>
    </location>
    <ligand>
        <name>pyridoxal 5'-phosphate</name>
        <dbReference type="ChEBI" id="CHEBI:597326"/>
    </ligand>
</feature>
<evidence type="ECO:0000313" key="16">
    <source>
        <dbReference type="EMBL" id="VVE55124.1"/>
    </source>
</evidence>
<evidence type="ECO:0000256" key="5">
    <source>
        <dbReference type="ARBA" id="ARBA00022679"/>
    </source>
</evidence>
<evidence type="ECO:0000256" key="7">
    <source>
        <dbReference type="ARBA" id="ARBA00022723"/>
    </source>
</evidence>
<evidence type="ECO:0000256" key="9">
    <source>
        <dbReference type="ARBA" id="ARBA00023004"/>
    </source>
</evidence>
<protein>
    <recommendedName>
        <fullName evidence="12 13">Cysteine desulfurase IscS</fullName>
        <ecNumber evidence="4 13">2.8.1.7</ecNumber>
    </recommendedName>
</protein>
<evidence type="ECO:0000256" key="8">
    <source>
        <dbReference type="ARBA" id="ARBA00022898"/>
    </source>
</evidence>
<keyword evidence="10 13" id="KW-0411">Iron-sulfur</keyword>
<evidence type="ECO:0000256" key="11">
    <source>
        <dbReference type="ARBA" id="ARBA00050776"/>
    </source>
</evidence>
<comment type="function">
    <text evidence="13">Master enzyme that delivers sulfur to a number of partners involved in Fe-S cluster assembly, tRNA modification or cofactor biosynthesis. Catalyzes the removal of elemental sulfur atoms from cysteine to produce alanine. Functions as a sulfur delivery protein for Fe-S cluster synthesis onto IscU, an Fe-S scaffold assembly protein, as well as other S acceptor proteins.</text>
</comment>
<feature type="binding site" evidence="13">
    <location>
        <begin position="217"/>
        <end position="219"/>
    </location>
    <ligand>
        <name>pyridoxal 5'-phosphate</name>
        <dbReference type="ChEBI" id="CHEBI:597326"/>
    </ligand>
</feature>
<dbReference type="InterPro" id="IPR000192">
    <property type="entry name" value="Aminotrans_V_dom"/>
</dbReference>
<evidence type="ECO:0000256" key="3">
    <source>
        <dbReference type="ARBA" id="ARBA00006490"/>
    </source>
</evidence>
<evidence type="ECO:0000256" key="14">
    <source>
        <dbReference type="RuleBase" id="RU004504"/>
    </source>
</evidence>
<evidence type="ECO:0000256" key="13">
    <source>
        <dbReference type="HAMAP-Rule" id="MF_00331"/>
    </source>
</evidence>
<dbReference type="InterPro" id="IPR015424">
    <property type="entry name" value="PyrdxlP-dep_Trfase"/>
</dbReference>
<dbReference type="GO" id="GO:0051537">
    <property type="term" value="F:2 iron, 2 sulfur cluster binding"/>
    <property type="evidence" value="ECO:0007669"/>
    <property type="project" value="UniProtKB-UniRule"/>
</dbReference>